<sequence>MHWSSQCHWQDSSHGFEDLEVIKLYFRPERSSPIKRHDKAAIFPHNLGDRLIAPGLPFSGDPAVEIYDGRSTVPLPLTSHPADIAQLAIHNQQHQSIPQSQLQTSQNTQAMSTAFPHTSHSYAHPHSNQHAPKHVHHHLPHANSYSQSFVHQSHPARPVLPGHGNPGNPTNLTLSDSPCSCSSYSSSSVLSSSATSMPKSPPVFFSSAPSSSNTANSSPAVS</sequence>
<feature type="compositionally biased region" description="Low complexity" evidence="1">
    <location>
        <begin position="175"/>
        <end position="222"/>
    </location>
</feature>
<evidence type="ECO:0000313" key="2">
    <source>
        <dbReference type="EMBL" id="VEL10480.1"/>
    </source>
</evidence>
<dbReference type="Proteomes" id="UP000784294">
    <property type="component" value="Unassembled WGS sequence"/>
</dbReference>
<reference evidence="2" key="1">
    <citation type="submission" date="2018-11" db="EMBL/GenBank/DDBJ databases">
        <authorList>
            <consortium name="Pathogen Informatics"/>
        </authorList>
    </citation>
    <scope>NUCLEOTIDE SEQUENCE</scope>
</reference>
<feature type="compositionally biased region" description="Polar residues" evidence="1">
    <location>
        <begin position="117"/>
        <end position="129"/>
    </location>
</feature>
<comment type="caution">
    <text evidence="2">The sequence shown here is derived from an EMBL/GenBank/DDBJ whole genome shotgun (WGS) entry which is preliminary data.</text>
</comment>
<dbReference type="EMBL" id="CAAALY010009136">
    <property type="protein sequence ID" value="VEL10480.1"/>
    <property type="molecule type" value="Genomic_DNA"/>
</dbReference>
<feature type="region of interest" description="Disordered" evidence="1">
    <location>
        <begin position="117"/>
        <end position="222"/>
    </location>
</feature>
<evidence type="ECO:0000256" key="1">
    <source>
        <dbReference type="SAM" id="MobiDB-lite"/>
    </source>
</evidence>
<protein>
    <submittedName>
        <fullName evidence="2">Uncharacterized protein</fullName>
    </submittedName>
</protein>
<feature type="compositionally biased region" description="Basic residues" evidence="1">
    <location>
        <begin position="131"/>
        <end position="140"/>
    </location>
</feature>
<evidence type="ECO:0000313" key="3">
    <source>
        <dbReference type="Proteomes" id="UP000784294"/>
    </source>
</evidence>
<dbReference type="AlphaFoldDB" id="A0A3S5A9A2"/>
<name>A0A3S5A9A2_9PLAT</name>
<keyword evidence="3" id="KW-1185">Reference proteome</keyword>
<organism evidence="2 3">
    <name type="scientific">Protopolystoma xenopodis</name>
    <dbReference type="NCBI Taxonomy" id="117903"/>
    <lineage>
        <taxon>Eukaryota</taxon>
        <taxon>Metazoa</taxon>
        <taxon>Spiralia</taxon>
        <taxon>Lophotrochozoa</taxon>
        <taxon>Platyhelminthes</taxon>
        <taxon>Monogenea</taxon>
        <taxon>Polyopisthocotylea</taxon>
        <taxon>Polystomatidea</taxon>
        <taxon>Polystomatidae</taxon>
        <taxon>Protopolystoma</taxon>
    </lineage>
</organism>
<gene>
    <name evidence="2" type="ORF">PXEA_LOCUS3920</name>
</gene>
<accession>A0A3S5A9A2</accession>
<feature type="non-terminal residue" evidence="2">
    <location>
        <position position="222"/>
    </location>
</feature>
<proteinExistence type="predicted"/>